<dbReference type="InterPro" id="IPR007433">
    <property type="entry name" value="DUF481"/>
</dbReference>
<name>A0ABQ5UYA0_9PROT</name>
<feature type="signal peptide" evidence="1">
    <location>
        <begin position="1"/>
        <end position="20"/>
    </location>
</feature>
<evidence type="ECO:0000313" key="2">
    <source>
        <dbReference type="EMBL" id="GLQ19356.1"/>
    </source>
</evidence>
<evidence type="ECO:0008006" key="4">
    <source>
        <dbReference type="Google" id="ProtNLM"/>
    </source>
</evidence>
<evidence type="ECO:0000256" key="1">
    <source>
        <dbReference type="SAM" id="SignalP"/>
    </source>
</evidence>
<organism evidence="2 3">
    <name type="scientific">Algimonas porphyrae</name>
    <dbReference type="NCBI Taxonomy" id="1128113"/>
    <lineage>
        <taxon>Bacteria</taxon>
        <taxon>Pseudomonadati</taxon>
        <taxon>Pseudomonadota</taxon>
        <taxon>Alphaproteobacteria</taxon>
        <taxon>Maricaulales</taxon>
        <taxon>Robiginitomaculaceae</taxon>
        <taxon>Algimonas</taxon>
    </lineage>
</organism>
<dbReference type="Proteomes" id="UP001161390">
    <property type="component" value="Unassembled WGS sequence"/>
</dbReference>
<dbReference type="InterPro" id="IPR011250">
    <property type="entry name" value="OMP/PagP_B-barrel"/>
</dbReference>
<dbReference type="Pfam" id="PF04338">
    <property type="entry name" value="DUF481"/>
    <property type="match status" value="1"/>
</dbReference>
<proteinExistence type="predicted"/>
<reference evidence="2" key="1">
    <citation type="journal article" date="2014" name="Int. J. Syst. Evol. Microbiol.">
        <title>Complete genome of a new Firmicutes species belonging to the dominant human colonic microbiota ('Ruminococcus bicirculans') reveals two chromosomes and a selective capacity to utilize plant glucans.</title>
        <authorList>
            <consortium name="NISC Comparative Sequencing Program"/>
            <person name="Wegmann U."/>
            <person name="Louis P."/>
            <person name="Goesmann A."/>
            <person name="Henrissat B."/>
            <person name="Duncan S.H."/>
            <person name="Flint H.J."/>
        </authorList>
    </citation>
    <scope>NUCLEOTIDE SEQUENCE</scope>
    <source>
        <strain evidence="2">NBRC 108216</strain>
    </source>
</reference>
<gene>
    <name evidence="2" type="ORF">GCM10007854_03110</name>
</gene>
<sequence>MPFRYILPALLLFTPAAAMAQDDDGWSGEASLTANKTTGNTDTTDIGLGLKLNKTGDVWRHKFAGSADYGTSNGVRNRERFTLGYQIERDINDRLFGYASADYFYDDFGAFTDGYFLGGGLGYTLYEGEPLGWSVTAGLGYRSQTNSLDVTNEELAVNVESDLDWQINEQVSAYSDAGVLWSDSDTYLWSEAGITANLVGNLAARASFRIDHHTDVPFGTENTDTITRFGIVYTME</sequence>
<protein>
    <recommendedName>
        <fullName evidence="4">DUF481 domain-containing protein</fullName>
    </recommendedName>
</protein>
<evidence type="ECO:0000313" key="3">
    <source>
        <dbReference type="Proteomes" id="UP001161390"/>
    </source>
</evidence>
<keyword evidence="1" id="KW-0732">Signal</keyword>
<dbReference type="RefSeq" id="WP_284369107.1">
    <property type="nucleotide sequence ID" value="NZ_BSNJ01000001.1"/>
</dbReference>
<dbReference type="SUPFAM" id="SSF56925">
    <property type="entry name" value="OMPA-like"/>
    <property type="match status" value="1"/>
</dbReference>
<reference evidence="2" key="2">
    <citation type="submission" date="2023-01" db="EMBL/GenBank/DDBJ databases">
        <title>Draft genome sequence of Algimonas porphyrae strain NBRC 108216.</title>
        <authorList>
            <person name="Sun Q."/>
            <person name="Mori K."/>
        </authorList>
    </citation>
    <scope>NUCLEOTIDE SEQUENCE</scope>
    <source>
        <strain evidence="2">NBRC 108216</strain>
    </source>
</reference>
<feature type="chain" id="PRO_5045082529" description="DUF481 domain-containing protein" evidence="1">
    <location>
        <begin position="21"/>
        <end position="236"/>
    </location>
</feature>
<comment type="caution">
    <text evidence="2">The sequence shown here is derived from an EMBL/GenBank/DDBJ whole genome shotgun (WGS) entry which is preliminary data.</text>
</comment>
<keyword evidence="3" id="KW-1185">Reference proteome</keyword>
<accession>A0ABQ5UYA0</accession>
<dbReference type="EMBL" id="BSNJ01000001">
    <property type="protein sequence ID" value="GLQ19356.1"/>
    <property type="molecule type" value="Genomic_DNA"/>
</dbReference>